<dbReference type="InterPro" id="IPR002986">
    <property type="entry name" value="DAP_deCOOHase_LysA"/>
</dbReference>
<reference evidence="10" key="1">
    <citation type="journal article" date="2019" name="Nat. Commun.">
        <title>Expansion of phycobilisome linker gene families in mesophilic red algae.</title>
        <authorList>
            <person name="Lee J."/>
            <person name="Kim D."/>
            <person name="Bhattacharya D."/>
            <person name="Yoon H.S."/>
        </authorList>
    </citation>
    <scope>NUCLEOTIDE SEQUENCE [LARGE SCALE GENOMIC DNA]</scope>
    <source>
        <strain evidence="10">CCMP 1328</strain>
    </source>
</reference>
<evidence type="ECO:0000256" key="1">
    <source>
        <dbReference type="ARBA" id="ARBA00001933"/>
    </source>
</evidence>
<evidence type="ECO:0000256" key="3">
    <source>
        <dbReference type="ARBA" id="ARBA00022898"/>
    </source>
</evidence>
<dbReference type="Gene3D" id="3.20.20.10">
    <property type="entry name" value="Alanine racemase"/>
    <property type="match status" value="1"/>
</dbReference>
<feature type="domain" description="Orn/DAP/Arg decarboxylase 2 C-terminal" evidence="7">
    <location>
        <begin position="81"/>
        <end position="429"/>
    </location>
</feature>
<dbReference type="SUPFAM" id="SSF51419">
    <property type="entry name" value="PLP-binding barrel"/>
    <property type="match status" value="1"/>
</dbReference>
<comment type="caution">
    <text evidence="9">The sequence shown here is derived from an EMBL/GenBank/DDBJ whole genome shotgun (WGS) entry which is preliminary data.</text>
</comment>
<dbReference type="Pfam" id="PF00278">
    <property type="entry name" value="Orn_DAP_Arg_deC"/>
    <property type="match status" value="1"/>
</dbReference>
<dbReference type="InterPro" id="IPR000183">
    <property type="entry name" value="Orn/DAP/Arg_de-COase"/>
</dbReference>
<proteinExistence type="inferred from homology"/>
<evidence type="ECO:0000256" key="6">
    <source>
        <dbReference type="RuleBase" id="RU003737"/>
    </source>
</evidence>
<dbReference type="InterPro" id="IPR022643">
    <property type="entry name" value="De-COase2_C"/>
</dbReference>
<evidence type="ECO:0000256" key="5">
    <source>
        <dbReference type="PIRSR" id="PIRSR600183-50"/>
    </source>
</evidence>
<dbReference type="CDD" id="cd06828">
    <property type="entry name" value="PLPDE_III_DapDC"/>
    <property type="match status" value="1"/>
</dbReference>
<evidence type="ECO:0000259" key="7">
    <source>
        <dbReference type="Pfam" id="PF00278"/>
    </source>
</evidence>
<dbReference type="PANTHER" id="PTHR43727:SF2">
    <property type="entry name" value="GROUP IV DECARBOXYLASE"/>
    <property type="match status" value="1"/>
</dbReference>
<feature type="active site" description="Proton donor" evidence="5">
    <location>
        <position position="393"/>
    </location>
</feature>
<keyword evidence="10" id="KW-1185">Reference proteome</keyword>
<dbReference type="PRINTS" id="PR01181">
    <property type="entry name" value="DAPDCRBXLASE"/>
</dbReference>
<feature type="domain" description="Orn/DAP/Arg decarboxylase 2 N-terminal" evidence="8">
    <location>
        <begin position="96"/>
        <end position="327"/>
    </location>
</feature>
<evidence type="ECO:0000313" key="10">
    <source>
        <dbReference type="Proteomes" id="UP000324585"/>
    </source>
</evidence>
<keyword evidence="2" id="KW-0210">Decarboxylase</keyword>
<keyword evidence="3 5" id="KW-0663">Pyridoxal phosphate</keyword>
<dbReference type="AlphaFoldDB" id="A0A5J4Z8F2"/>
<keyword evidence="4" id="KW-0456">Lyase</keyword>
<dbReference type="InterPro" id="IPR009006">
    <property type="entry name" value="Ala_racemase/Decarboxylase_C"/>
</dbReference>
<dbReference type="PANTHER" id="PTHR43727">
    <property type="entry name" value="DIAMINOPIMELATE DECARBOXYLASE"/>
    <property type="match status" value="1"/>
</dbReference>
<dbReference type="Gene3D" id="2.40.37.10">
    <property type="entry name" value="Lyase, Ornithine Decarboxylase, Chain A, domain 1"/>
    <property type="match status" value="1"/>
</dbReference>
<feature type="modified residue" description="N6-(pyridoxal phosphate)lysine" evidence="5">
    <location>
        <position position="112"/>
    </location>
</feature>
<dbReference type="OMA" id="HGNAKSP"/>
<evidence type="ECO:0000259" key="8">
    <source>
        <dbReference type="Pfam" id="PF02784"/>
    </source>
</evidence>
<accession>A0A5J4Z8F2</accession>
<dbReference type="InterPro" id="IPR022644">
    <property type="entry name" value="De-COase2_N"/>
</dbReference>
<dbReference type="PRINTS" id="PR01179">
    <property type="entry name" value="ODADCRBXLASE"/>
</dbReference>
<gene>
    <name evidence="9" type="ORF">FVE85_7641</name>
</gene>
<organism evidence="9 10">
    <name type="scientific">Porphyridium purpureum</name>
    <name type="common">Red alga</name>
    <name type="synonym">Porphyridium cruentum</name>
    <dbReference type="NCBI Taxonomy" id="35688"/>
    <lineage>
        <taxon>Eukaryota</taxon>
        <taxon>Rhodophyta</taxon>
        <taxon>Bangiophyceae</taxon>
        <taxon>Porphyridiales</taxon>
        <taxon>Porphyridiaceae</taxon>
        <taxon>Porphyridium</taxon>
    </lineage>
</organism>
<evidence type="ECO:0000313" key="9">
    <source>
        <dbReference type="EMBL" id="KAA8500056.1"/>
    </source>
</evidence>
<comment type="cofactor">
    <cofactor evidence="1 5">
        <name>pyridoxal 5'-phosphate</name>
        <dbReference type="ChEBI" id="CHEBI:597326"/>
    </cofactor>
</comment>
<dbReference type="EMBL" id="VRMN01000001">
    <property type="protein sequence ID" value="KAA8500056.1"/>
    <property type="molecule type" value="Genomic_DNA"/>
</dbReference>
<evidence type="ECO:0000256" key="4">
    <source>
        <dbReference type="ARBA" id="ARBA00023239"/>
    </source>
</evidence>
<dbReference type="GO" id="GO:0009089">
    <property type="term" value="P:lysine biosynthetic process via diaminopimelate"/>
    <property type="evidence" value="ECO:0007669"/>
    <property type="project" value="InterPro"/>
</dbReference>
<dbReference type="OrthoDB" id="5034579at2759"/>
<dbReference type="Pfam" id="PF02784">
    <property type="entry name" value="Orn_Arg_deC_N"/>
    <property type="match status" value="1"/>
</dbReference>
<dbReference type="GO" id="GO:0008836">
    <property type="term" value="F:diaminopimelate decarboxylase activity"/>
    <property type="evidence" value="ECO:0007669"/>
    <property type="project" value="InterPro"/>
</dbReference>
<dbReference type="SUPFAM" id="SSF50621">
    <property type="entry name" value="Alanine racemase C-terminal domain-like"/>
    <property type="match status" value="1"/>
</dbReference>
<sequence>MMQAYVASSSVHVHAQSLRGERAWLCGTRVQGARGGAYARRGAVAALTMTATAPVSQQQYALRFLDAETALQVQQKVGTPCYVYDMKSLRAQAEAMLKFPNAFGLTVRYAMKAAPNVAVLQLFKKMGLHIDASSGYEIRRALNAGFEPHKIYMSTQELPADFKEFLDMGVGINACSLSQLERIGKACPGARVGLRFNPGRGSGGTGKTNVGGPDSSFGIWHELIPHVQQIVEKYGLNVEKIHTHIGSGSDPVVWQEVSNASLGIAAQFPSATILNLGGGYKVARTPTEKGTDIQQCGEPVKQAFEKFASDHGRQLKLEVEPGTFLVANCCSLVCTAQDVVSTGASGHEFIKLDAGMTEVLRPSLYGAVHPVVVVPRGRTESESQKYVVVGHCCESGDLITCAPGEPETLMAVSLPKTVIGDAVVVEGVGAYCAGMSTKNYNSFPEAAEVMLDLSGKIHVVRNRQPAEQIWQNEKALDDALLS</sequence>
<protein>
    <submittedName>
        <fullName evidence="9">Diaminopimelate decarboxylase</fullName>
    </submittedName>
</protein>
<evidence type="ECO:0000256" key="2">
    <source>
        <dbReference type="ARBA" id="ARBA00022793"/>
    </source>
</evidence>
<dbReference type="InterPro" id="IPR029066">
    <property type="entry name" value="PLP-binding_barrel"/>
</dbReference>
<comment type="similarity">
    <text evidence="6">Belongs to the Orn/Lys/Arg decarboxylase class-II family.</text>
</comment>
<dbReference type="Proteomes" id="UP000324585">
    <property type="component" value="Unassembled WGS sequence"/>
</dbReference>
<name>A0A5J4Z8F2_PORPP</name>